<evidence type="ECO:0000256" key="4">
    <source>
        <dbReference type="ARBA" id="ARBA00022777"/>
    </source>
</evidence>
<dbReference type="Proteomes" id="UP000053927">
    <property type="component" value="Unassembled WGS sequence"/>
</dbReference>
<dbReference type="PROSITE" id="PS50011">
    <property type="entry name" value="PROTEIN_KINASE_DOM"/>
    <property type="match status" value="1"/>
</dbReference>
<name>R7S0R5_STEHR</name>
<dbReference type="Gene3D" id="1.10.510.10">
    <property type="entry name" value="Transferase(Phosphotransferase) domain 1"/>
    <property type="match status" value="1"/>
</dbReference>
<keyword evidence="2" id="KW-0808">Transferase</keyword>
<evidence type="ECO:0000256" key="1">
    <source>
        <dbReference type="ARBA" id="ARBA00022527"/>
    </source>
</evidence>
<evidence type="ECO:0000256" key="5">
    <source>
        <dbReference type="ARBA" id="ARBA00022840"/>
    </source>
</evidence>
<dbReference type="KEGG" id="shs:STEHIDRAFT_142953"/>
<keyword evidence="3" id="KW-0547">Nucleotide-binding</keyword>
<reference evidence="10" key="1">
    <citation type="journal article" date="2012" name="Science">
        <title>The Paleozoic origin of enzymatic lignin decomposition reconstructed from 31 fungal genomes.</title>
        <authorList>
            <person name="Floudas D."/>
            <person name="Binder M."/>
            <person name="Riley R."/>
            <person name="Barry K."/>
            <person name="Blanchette R.A."/>
            <person name="Henrissat B."/>
            <person name="Martinez A.T."/>
            <person name="Otillar R."/>
            <person name="Spatafora J.W."/>
            <person name="Yadav J.S."/>
            <person name="Aerts A."/>
            <person name="Benoit I."/>
            <person name="Boyd A."/>
            <person name="Carlson A."/>
            <person name="Copeland A."/>
            <person name="Coutinho P.M."/>
            <person name="de Vries R.P."/>
            <person name="Ferreira P."/>
            <person name="Findley K."/>
            <person name="Foster B."/>
            <person name="Gaskell J."/>
            <person name="Glotzer D."/>
            <person name="Gorecki P."/>
            <person name="Heitman J."/>
            <person name="Hesse C."/>
            <person name="Hori C."/>
            <person name="Igarashi K."/>
            <person name="Jurgens J.A."/>
            <person name="Kallen N."/>
            <person name="Kersten P."/>
            <person name="Kohler A."/>
            <person name="Kuees U."/>
            <person name="Kumar T.K.A."/>
            <person name="Kuo A."/>
            <person name="LaButti K."/>
            <person name="Larrondo L.F."/>
            <person name="Lindquist E."/>
            <person name="Ling A."/>
            <person name="Lombard V."/>
            <person name="Lucas S."/>
            <person name="Lundell T."/>
            <person name="Martin R."/>
            <person name="McLaughlin D.J."/>
            <person name="Morgenstern I."/>
            <person name="Morin E."/>
            <person name="Murat C."/>
            <person name="Nagy L.G."/>
            <person name="Nolan M."/>
            <person name="Ohm R.A."/>
            <person name="Patyshakuliyeva A."/>
            <person name="Rokas A."/>
            <person name="Ruiz-Duenas F.J."/>
            <person name="Sabat G."/>
            <person name="Salamov A."/>
            <person name="Samejima M."/>
            <person name="Schmutz J."/>
            <person name="Slot J.C."/>
            <person name="St John F."/>
            <person name="Stenlid J."/>
            <person name="Sun H."/>
            <person name="Sun S."/>
            <person name="Syed K."/>
            <person name="Tsang A."/>
            <person name="Wiebenga A."/>
            <person name="Young D."/>
            <person name="Pisabarro A."/>
            <person name="Eastwood D.C."/>
            <person name="Martin F."/>
            <person name="Cullen D."/>
            <person name="Grigoriev I.V."/>
            <person name="Hibbett D.S."/>
        </authorList>
    </citation>
    <scope>NUCLEOTIDE SEQUENCE [LARGE SCALE GENOMIC DNA]</scope>
    <source>
        <strain evidence="10">FP-91666</strain>
    </source>
</reference>
<keyword evidence="5" id="KW-0067">ATP-binding</keyword>
<evidence type="ECO:0000256" key="3">
    <source>
        <dbReference type="ARBA" id="ARBA00022741"/>
    </source>
</evidence>
<evidence type="ECO:0000259" key="8">
    <source>
        <dbReference type="PROSITE" id="PS50011"/>
    </source>
</evidence>
<evidence type="ECO:0000313" key="10">
    <source>
        <dbReference type="Proteomes" id="UP000053927"/>
    </source>
</evidence>
<sequence length="413" mass="45250">MTSNIFTNALLSLSSLFTRATNRKPSSPVDTCPLSPATSDGSTAVASGKSSIRSASTAVDNGINDLALGKEVACGPYGPRFRAHDLTSNRSEVCLEKITKKGLSKTLRNLLMQEIRLSLSFNRGSHIPGGIIRAFEDEGHHYLVRRPFARTLAQEIKTNGRFIAQQSVLVLAQMVLILDKLHSQRVYPADLSPSAFVIDQDGLLSLGHLCGARDITAPSYVGFKDALKTQAVYEYGCAAPEVILGGQPNHSTVVFGLAACWHYIAFGLTKYDPATGKGQILKDLKERTRYPTSAYPQGWNAKWEEHAYNFMDKALLFDPSKRIWMDALKGLPILRNVNWMALKTTRISPRLLSAAASRSSTSRPFPSGKLPTTFPSQTRKLVHNNNTRGARSPALHVTKPSRTMSVPVKVVKT</sequence>
<keyword evidence="10" id="KW-1185">Reference proteome</keyword>
<dbReference type="SUPFAM" id="SSF56112">
    <property type="entry name" value="Protein kinase-like (PK-like)"/>
    <property type="match status" value="1"/>
</dbReference>
<organism evidence="9 10">
    <name type="scientific">Stereum hirsutum (strain FP-91666)</name>
    <name type="common">White-rot fungus</name>
    <dbReference type="NCBI Taxonomy" id="721885"/>
    <lineage>
        <taxon>Eukaryota</taxon>
        <taxon>Fungi</taxon>
        <taxon>Dikarya</taxon>
        <taxon>Basidiomycota</taxon>
        <taxon>Agaricomycotina</taxon>
        <taxon>Agaricomycetes</taxon>
        <taxon>Russulales</taxon>
        <taxon>Stereaceae</taxon>
        <taxon>Stereum</taxon>
    </lineage>
</organism>
<feature type="signal peptide" evidence="7">
    <location>
        <begin position="1"/>
        <end position="20"/>
    </location>
</feature>
<evidence type="ECO:0000256" key="7">
    <source>
        <dbReference type="SAM" id="SignalP"/>
    </source>
</evidence>
<dbReference type="SMART" id="SM00220">
    <property type="entry name" value="S_TKc"/>
    <property type="match status" value="1"/>
</dbReference>
<dbReference type="InterPro" id="IPR011009">
    <property type="entry name" value="Kinase-like_dom_sf"/>
</dbReference>
<dbReference type="PANTHER" id="PTHR24351">
    <property type="entry name" value="RIBOSOMAL PROTEIN S6 KINASE"/>
    <property type="match status" value="1"/>
</dbReference>
<keyword evidence="4 9" id="KW-0418">Kinase</keyword>
<dbReference type="InterPro" id="IPR000719">
    <property type="entry name" value="Prot_kinase_dom"/>
</dbReference>
<dbReference type="Pfam" id="PF00069">
    <property type="entry name" value="Pkinase"/>
    <property type="match status" value="1"/>
</dbReference>
<feature type="domain" description="Protein kinase" evidence="8">
    <location>
        <begin position="66"/>
        <end position="334"/>
    </location>
</feature>
<dbReference type="RefSeq" id="XP_007310754.1">
    <property type="nucleotide sequence ID" value="XM_007310692.1"/>
</dbReference>
<keyword evidence="1" id="KW-0723">Serine/threonine-protein kinase</keyword>
<proteinExistence type="predicted"/>
<accession>R7S0R5</accession>
<dbReference type="EMBL" id="JH687399">
    <property type="protein sequence ID" value="EIM80142.1"/>
    <property type="molecule type" value="Genomic_DNA"/>
</dbReference>
<feature type="chain" id="PRO_5004455414" evidence="7">
    <location>
        <begin position="21"/>
        <end position="413"/>
    </location>
</feature>
<dbReference type="GO" id="GO:0005524">
    <property type="term" value="F:ATP binding"/>
    <property type="evidence" value="ECO:0007669"/>
    <property type="project" value="UniProtKB-KW"/>
</dbReference>
<protein>
    <submittedName>
        <fullName evidence="9">Kinase-like protein</fullName>
    </submittedName>
</protein>
<dbReference type="GeneID" id="18799147"/>
<evidence type="ECO:0000256" key="6">
    <source>
        <dbReference type="SAM" id="MobiDB-lite"/>
    </source>
</evidence>
<keyword evidence="7" id="KW-0732">Signal</keyword>
<gene>
    <name evidence="9" type="ORF">STEHIDRAFT_142953</name>
</gene>
<evidence type="ECO:0000313" key="9">
    <source>
        <dbReference type="EMBL" id="EIM80142.1"/>
    </source>
</evidence>
<evidence type="ECO:0000256" key="2">
    <source>
        <dbReference type="ARBA" id="ARBA00022679"/>
    </source>
</evidence>
<feature type="compositionally biased region" description="Polar residues" evidence="6">
    <location>
        <begin position="36"/>
        <end position="47"/>
    </location>
</feature>
<dbReference type="GO" id="GO:0004674">
    <property type="term" value="F:protein serine/threonine kinase activity"/>
    <property type="evidence" value="ECO:0007669"/>
    <property type="project" value="UniProtKB-KW"/>
</dbReference>
<dbReference type="eggNOG" id="KOG0694">
    <property type="taxonomic scope" value="Eukaryota"/>
</dbReference>
<feature type="region of interest" description="Disordered" evidence="6">
    <location>
        <begin position="22"/>
        <end position="47"/>
    </location>
</feature>
<dbReference type="AlphaFoldDB" id="R7S0R5"/>